<dbReference type="InterPro" id="IPR003615">
    <property type="entry name" value="HNH_nuc"/>
</dbReference>
<keyword evidence="2" id="KW-0540">Nuclease</keyword>
<reference evidence="2" key="1">
    <citation type="submission" date="2023-06" db="EMBL/GenBank/DDBJ databases">
        <title>Uncultivated large filamentous bacteria from sulfidic sediments reveal new species and different genomic features in energy metabolism and defense.</title>
        <authorList>
            <person name="Fonseca A."/>
        </authorList>
    </citation>
    <scope>NUCLEOTIDE SEQUENCE</scope>
    <source>
        <strain evidence="2">HSG4</strain>
    </source>
</reference>
<evidence type="ECO:0000313" key="2">
    <source>
        <dbReference type="EMBL" id="MDM8561792.1"/>
    </source>
</evidence>
<name>A0ABT7VQ73_9GAMM</name>
<gene>
    <name evidence="2" type="ORF">QUF54_00380</name>
</gene>
<sequence length="225" mass="25932">MRPVERGDQPIDESGKPIRFTKYQEASPYLKERLGKYCSYCEMHLPAGLHVEHIQPKSHYPQQKLDWNNFLLACVHCNSAKGDTDIIAREYYLPDQDNTFLVFEYADDGSIIPHPKLTPQQQRLALKSLALFNLSQNTCPENDPRLLQRRETWEIAKEVHADLQNGATIRTVKRLVQAKGFWSVWMTVFQDNPEMLNLFIQYFPGTCQQCFDKSGKPVSRSGGVL</sequence>
<protein>
    <submittedName>
        <fullName evidence="2">Retron system putative HNH endonuclease</fullName>
    </submittedName>
</protein>
<dbReference type="CDD" id="cd00085">
    <property type="entry name" value="HNHc"/>
    <property type="match status" value="1"/>
</dbReference>
<dbReference type="InterPro" id="IPR002711">
    <property type="entry name" value="HNH"/>
</dbReference>
<dbReference type="Gene3D" id="1.10.30.50">
    <property type="match status" value="1"/>
</dbReference>
<dbReference type="Proteomes" id="UP001171945">
    <property type="component" value="Unassembled WGS sequence"/>
</dbReference>
<dbReference type="EMBL" id="JAUCGM010000005">
    <property type="protein sequence ID" value="MDM8561792.1"/>
    <property type="molecule type" value="Genomic_DNA"/>
</dbReference>
<organism evidence="2 3">
    <name type="scientific">Candidatus Marithioploca araucensis</name>
    <dbReference type="NCBI Taxonomy" id="70273"/>
    <lineage>
        <taxon>Bacteria</taxon>
        <taxon>Pseudomonadati</taxon>
        <taxon>Pseudomonadota</taxon>
        <taxon>Gammaproteobacteria</taxon>
        <taxon>Thiotrichales</taxon>
        <taxon>Thiotrichaceae</taxon>
        <taxon>Candidatus Marithioploca</taxon>
    </lineage>
</organism>
<dbReference type="Pfam" id="PF01844">
    <property type="entry name" value="HNH"/>
    <property type="match status" value="1"/>
</dbReference>
<dbReference type="NCBIfam" id="TIGR02646">
    <property type="entry name" value="retron system putative HNH endonuclease"/>
    <property type="match status" value="1"/>
</dbReference>
<keyword evidence="2" id="KW-0255">Endonuclease</keyword>
<dbReference type="GO" id="GO:0004519">
    <property type="term" value="F:endonuclease activity"/>
    <property type="evidence" value="ECO:0007669"/>
    <property type="project" value="UniProtKB-KW"/>
</dbReference>
<dbReference type="InterPro" id="IPR013467">
    <property type="entry name" value="HNH78-like"/>
</dbReference>
<keyword evidence="3" id="KW-1185">Reference proteome</keyword>
<feature type="domain" description="HNH nuclease" evidence="1">
    <location>
        <begin position="29"/>
        <end position="79"/>
    </location>
</feature>
<keyword evidence="2" id="KW-0378">Hydrolase</keyword>
<proteinExistence type="predicted"/>
<evidence type="ECO:0000259" key="1">
    <source>
        <dbReference type="SMART" id="SM00507"/>
    </source>
</evidence>
<comment type="caution">
    <text evidence="2">The sequence shown here is derived from an EMBL/GenBank/DDBJ whole genome shotgun (WGS) entry which is preliminary data.</text>
</comment>
<evidence type="ECO:0000313" key="3">
    <source>
        <dbReference type="Proteomes" id="UP001171945"/>
    </source>
</evidence>
<accession>A0ABT7VQ73</accession>
<dbReference type="SMART" id="SM00507">
    <property type="entry name" value="HNHc"/>
    <property type="match status" value="1"/>
</dbReference>